<keyword evidence="3" id="KW-1185">Reference proteome</keyword>
<dbReference type="EMBL" id="JARUMK010000001">
    <property type="protein sequence ID" value="MEH0563063.1"/>
    <property type="molecule type" value="Genomic_DNA"/>
</dbReference>
<evidence type="ECO:0000256" key="1">
    <source>
        <dbReference type="SAM" id="MobiDB-lite"/>
    </source>
</evidence>
<feature type="region of interest" description="Disordered" evidence="1">
    <location>
        <begin position="1"/>
        <end position="57"/>
    </location>
</feature>
<proteinExistence type="predicted"/>
<comment type="caution">
    <text evidence="2">The sequence shown here is derived from an EMBL/GenBank/DDBJ whole genome shotgun (WGS) entry which is preliminary data.</text>
</comment>
<reference evidence="2 3" key="1">
    <citation type="submission" date="2023-04" db="EMBL/GenBank/DDBJ databases">
        <title>Genomic diversity of scab-causing Streptomyces spp. in the province of Quebec, Canada.</title>
        <authorList>
            <person name="Biessy A."/>
            <person name="Cadieux M."/>
            <person name="Ciotola M."/>
            <person name="Filion M."/>
        </authorList>
    </citation>
    <scope>NUCLEOTIDE SEQUENCE [LARGE SCALE GENOMIC DNA]</scope>
    <source>
        <strain evidence="2 3">B21-103</strain>
    </source>
</reference>
<evidence type="ECO:0000313" key="2">
    <source>
        <dbReference type="EMBL" id="MEH0563063.1"/>
    </source>
</evidence>
<organism evidence="2 3">
    <name type="scientific">Streptomyces silvae</name>
    <dbReference type="NCBI Taxonomy" id="2803812"/>
    <lineage>
        <taxon>Bacteria</taxon>
        <taxon>Bacillati</taxon>
        <taxon>Actinomycetota</taxon>
        <taxon>Actinomycetes</taxon>
        <taxon>Kitasatosporales</taxon>
        <taxon>Streptomycetaceae</taxon>
        <taxon>Streptomyces</taxon>
    </lineage>
</organism>
<dbReference type="RefSeq" id="WP_319225117.1">
    <property type="nucleotide sequence ID" value="NZ_JARUMK010000001.1"/>
</dbReference>
<feature type="compositionally biased region" description="Basic and acidic residues" evidence="1">
    <location>
        <begin position="44"/>
        <end position="57"/>
    </location>
</feature>
<accession>A0ABU8A9J9</accession>
<sequence>MTVDPAAGDFSGPRKPAPSSPTAERPVRGVDQSSPEAHPVSRAAVDEALREEAGRQA</sequence>
<evidence type="ECO:0000313" key="3">
    <source>
        <dbReference type="Proteomes" id="UP001382181"/>
    </source>
</evidence>
<name>A0ABU8A9J9_9ACTN</name>
<dbReference type="Proteomes" id="UP001382181">
    <property type="component" value="Unassembled WGS sequence"/>
</dbReference>
<protein>
    <submittedName>
        <fullName evidence="2">Uncharacterized protein</fullName>
    </submittedName>
</protein>
<gene>
    <name evidence="2" type="ORF">QBA37_28075</name>
</gene>